<protein>
    <submittedName>
        <fullName evidence="1">Uncharacterized protein</fullName>
    </submittedName>
</protein>
<feature type="non-terminal residue" evidence="1">
    <location>
        <position position="102"/>
    </location>
</feature>
<sequence length="102" mass="10232">MSDLVGTVGELGARLRSGGVRVGVGETLAAHRALAAVDPVSRAEVYYGLRAVLCSGRGDFAAFDAAFGETFGEGRAGDGLAELMDAARDVLPRAGVPAAGAP</sequence>
<dbReference type="PANTHER" id="PTHR39338:SF7">
    <property type="entry name" value="BLL6692 PROTEIN"/>
    <property type="match status" value="1"/>
</dbReference>
<name>A0A6J4TNK4_9ACTN</name>
<gene>
    <name evidence="1" type="ORF">AVDCRST_MAG30-3444</name>
</gene>
<dbReference type="EMBL" id="CADCVS010000449">
    <property type="protein sequence ID" value="CAA9526933.1"/>
    <property type="molecule type" value="Genomic_DNA"/>
</dbReference>
<organism evidence="1">
    <name type="scientific">uncultured Solirubrobacteraceae bacterium</name>
    <dbReference type="NCBI Taxonomy" id="1162706"/>
    <lineage>
        <taxon>Bacteria</taxon>
        <taxon>Bacillati</taxon>
        <taxon>Actinomycetota</taxon>
        <taxon>Thermoleophilia</taxon>
        <taxon>Solirubrobacterales</taxon>
        <taxon>Solirubrobacteraceae</taxon>
        <taxon>environmental samples</taxon>
    </lineage>
</organism>
<dbReference type="PANTHER" id="PTHR39338">
    <property type="entry name" value="BLL5662 PROTEIN-RELATED"/>
    <property type="match status" value="1"/>
</dbReference>
<accession>A0A6J4TNK4</accession>
<proteinExistence type="predicted"/>
<evidence type="ECO:0000313" key="1">
    <source>
        <dbReference type="EMBL" id="CAA9526933.1"/>
    </source>
</evidence>
<reference evidence="1" key="1">
    <citation type="submission" date="2020-02" db="EMBL/GenBank/DDBJ databases">
        <authorList>
            <person name="Meier V. D."/>
        </authorList>
    </citation>
    <scope>NUCLEOTIDE SEQUENCE</scope>
    <source>
        <strain evidence="1">AVDCRST_MAG30</strain>
    </source>
</reference>
<dbReference type="AlphaFoldDB" id="A0A6J4TNK4"/>